<name>A0A410MDN9_9BACI</name>
<gene>
    <name evidence="1" type="ORF">HLI_11610</name>
</gene>
<dbReference type="KEGG" id="hli:HLI_11610"/>
<evidence type="ECO:0000313" key="1">
    <source>
        <dbReference type="EMBL" id="QAS52795.1"/>
    </source>
</evidence>
<dbReference type="NCBIfam" id="TIGR01669">
    <property type="entry name" value="phage_XkdX"/>
    <property type="match status" value="1"/>
</dbReference>
<protein>
    <submittedName>
        <fullName evidence="1">XkdX family protein</fullName>
    </submittedName>
</protein>
<accession>A0A410MDN9</accession>
<dbReference type="AlphaFoldDB" id="A0A410MDN9"/>
<dbReference type="OrthoDB" id="1925295at2"/>
<evidence type="ECO:0000313" key="2">
    <source>
        <dbReference type="Proteomes" id="UP000287756"/>
    </source>
</evidence>
<sequence length="45" mass="5420">MYFNAIKTYYQMGLYDNSDVGDFVEYEWLTEDQYQDITGEEYAIS</sequence>
<dbReference type="RefSeq" id="WP_128525072.1">
    <property type="nucleotide sequence ID" value="NZ_CP026118.1"/>
</dbReference>
<dbReference type="InterPro" id="IPR010022">
    <property type="entry name" value="XkdX"/>
</dbReference>
<reference evidence="1 2" key="1">
    <citation type="submission" date="2018-01" db="EMBL/GenBank/DDBJ databases">
        <title>The whole genome sequencing and assembly of Halobacillus litoralis ERB031 strain.</title>
        <authorList>
            <person name="Lee S.-J."/>
            <person name="Park M.-K."/>
            <person name="Kim J.-Y."/>
            <person name="Lee Y.-J."/>
            <person name="Yi H."/>
            <person name="Bahn Y.-S."/>
            <person name="Kim J.F."/>
            <person name="Lee D.-W."/>
        </authorList>
    </citation>
    <scope>NUCLEOTIDE SEQUENCE [LARGE SCALE GENOMIC DNA]</scope>
    <source>
        <strain evidence="1 2">ERB 031</strain>
    </source>
</reference>
<dbReference type="Proteomes" id="UP000287756">
    <property type="component" value="Chromosome"/>
</dbReference>
<dbReference type="EMBL" id="CP026118">
    <property type="protein sequence ID" value="QAS52795.1"/>
    <property type="molecule type" value="Genomic_DNA"/>
</dbReference>
<proteinExistence type="predicted"/>
<dbReference type="Pfam" id="PF09693">
    <property type="entry name" value="Phage_XkdX"/>
    <property type="match status" value="1"/>
</dbReference>
<organism evidence="1 2">
    <name type="scientific">Halobacillus litoralis</name>
    <dbReference type="NCBI Taxonomy" id="45668"/>
    <lineage>
        <taxon>Bacteria</taxon>
        <taxon>Bacillati</taxon>
        <taxon>Bacillota</taxon>
        <taxon>Bacilli</taxon>
        <taxon>Bacillales</taxon>
        <taxon>Bacillaceae</taxon>
        <taxon>Halobacillus</taxon>
    </lineage>
</organism>